<feature type="region of interest" description="Disordered" evidence="1">
    <location>
        <begin position="1"/>
        <end position="89"/>
    </location>
</feature>
<dbReference type="EMBL" id="BPVZ01000014">
    <property type="protein sequence ID" value="GKU99512.1"/>
    <property type="molecule type" value="Genomic_DNA"/>
</dbReference>
<feature type="compositionally biased region" description="Low complexity" evidence="1">
    <location>
        <begin position="68"/>
        <end position="89"/>
    </location>
</feature>
<sequence length="202" mass="21215">MSTGLARPASPTICGDEDPPTAPAAAARIPVPCKDPHSPQGSPFLHPNNPAAAPNQQYFQNNGMLFHSGSNSSSSSSSGSNSGCSSNSNLAAAPATATVAATPDQQLLGQEAGYQIGSNMGHVIFYYEIGFLVKEAEEKVSHPYGTWLRAENDHWGLETLEKLVLSNGKLLSSKVGAPNNEQKSNSPLEEESSIGNQLLHDT</sequence>
<evidence type="ECO:0000313" key="3">
    <source>
        <dbReference type="Proteomes" id="UP001054252"/>
    </source>
</evidence>
<evidence type="ECO:0000313" key="2">
    <source>
        <dbReference type="EMBL" id="GKU99512.1"/>
    </source>
</evidence>
<gene>
    <name evidence="2" type="ORF">SLEP1_g12353</name>
</gene>
<organism evidence="2 3">
    <name type="scientific">Rubroshorea leprosula</name>
    <dbReference type="NCBI Taxonomy" id="152421"/>
    <lineage>
        <taxon>Eukaryota</taxon>
        <taxon>Viridiplantae</taxon>
        <taxon>Streptophyta</taxon>
        <taxon>Embryophyta</taxon>
        <taxon>Tracheophyta</taxon>
        <taxon>Spermatophyta</taxon>
        <taxon>Magnoliopsida</taxon>
        <taxon>eudicotyledons</taxon>
        <taxon>Gunneridae</taxon>
        <taxon>Pentapetalae</taxon>
        <taxon>rosids</taxon>
        <taxon>malvids</taxon>
        <taxon>Malvales</taxon>
        <taxon>Dipterocarpaceae</taxon>
        <taxon>Rubroshorea</taxon>
    </lineage>
</organism>
<reference evidence="2 3" key="1">
    <citation type="journal article" date="2021" name="Commun. Biol.">
        <title>The genome of Shorea leprosula (Dipterocarpaceae) highlights the ecological relevance of drought in aseasonal tropical rainforests.</title>
        <authorList>
            <person name="Ng K.K.S."/>
            <person name="Kobayashi M.J."/>
            <person name="Fawcett J.A."/>
            <person name="Hatakeyama M."/>
            <person name="Paape T."/>
            <person name="Ng C.H."/>
            <person name="Ang C.C."/>
            <person name="Tnah L.H."/>
            <person name="Lee C.T."/>
            <person name="Nishiyama T."/>
            <person name="Sese J."/>
            <person name="O'Brien M.J."/>
            <person name="Copetti D."/>
            <person name="Mohd Noor M.I."/>
            <person name="Ong R.C."/>
            <person name="Putra M."/>
            <person name="Sireger I.Z."/>
            <person name="Indrioko S."/>
            <person name="Kosugi Y."/>
            <person name="Izuno A."/>
            <person name="Isagi Y."/>
            <person name="Lee S.L."/>
            <person name="Shimizu K.K."/>
        </authorList>
    </citation>
    <scope>NUCLEOTIDE SEQUENCE [LARGE SCALE GENOMIC DNA]</scope>
    <source>
        <strain evidence="2">214</strain>
    </source>
</reference>
<accession>A0AAV5INM3</accession>
<name>A0AAV5INM3_9ROSI</name>
<evidence type="ECO:0000256" key="1">
    <source>
        <dbReference type="SAM" id="MobiDB-lite"/>
    </source>
</evidence>
<dbReference type="AlphaFoldDB" id="A0AAV5INM3"/>
<feature type="compositionally biased region" description="Polar residues" evidence="1">
    <location>
        <begin position="54"/>
        <end position="63"/>
    </location>
</feature>
<proteinExistence type="predicted"/>
<feature type="region of interest" description="Disordered" evidence="1">
    <location>
        <begin position="174"/>
        <end position="202"/>
    </location>
</feature>
<keyword evidence="3" id="KW-1185">Reference proteome</keyword>
<protein>
    <submittedName>
        <fullName evidence="2">Uncharacterized protein</fullName>
    </submittedName>
</protein>
<comment type="caution">
    <text evidence="2">The sequence shown here is derived from an EMBL/GenBank/DDBJ whole genome shotgun (WGS) entry which is preliminary data.</text>
</comment>
<dbReference type="Proteomes" id="UP001054252">
    <property type="component" value="Unassembled WGS sequence"/>
</dbReference>
<feature type="compositionally biased region" description="Low complexity" evidence="1">
    <location>
        <begin position="23"/>
        <end position="32"/>
    </location>
</feature>